<dbReference type="SUPFAM" id="SSF48452">
    <property type="entry name" value="TPR-like"/>
    <property type="match status" value="1"/>
</dbReference>
<feature type="region of interest" description="Disordered" evidence="10">
    <location>
        <begin position="245"/>
        <end position="283"/>
    </location>
</feature>
<evidence type="ECO:0000256" key="8">
    <source>
        <dbReference type="ARBA" id="ARBA00034143"/>
    </source>
</evidence>
<gene>
    <name evidence="11" type="ORF">HERILL_LOCUS10953</name>
</gene>
<name>A0A7R8UYI1_HERIL</name>
<dbReference type="EMBL" id="LR899012">
    <property type="protein sequence ID" value="CAD7088314.1"/>
    <property type="molecule type" value="Genomic_DNA"/>
</dbReference>
<evidence type="ECO:0000313" key="11">
    <source>
        <dbReference type="EMBL" id="CAD7088314.1"/>
    </source>
</evidence>
<feature type="compositionally biased region" description="Basic residues" evidence="10">
    <location>
        <begin position="259"/>
        <end position="269"/>
    </location>
</feature>
<evidence type="ECO:0000256" key="9">
    <source>
        <dbReference type="PROSITE-ProRule" id="PRU00339"/>
    </source>
</evidence>
<keyword evidence="2" id="KW-0963">Cytoplasm</keyword>
<dbReference type="InterPro" id="IPR011990">
    <property type="entry name" value="TPR-like_helical_dom_sf"/>
</dbReference>
<evidence type="ECO:0000256" key="6">
    <source>
        <dbReference type="ARBA" id="ARBA00023273"/>
    </source>
</evidence>
<organism evidence="11 12">
    <name type="scientific">Hermetia illucens</name>
    <name type="common">Black soldier fly</name>
    <dbReference type="NCBI Taxonomy" id="343691"/>
    <lineage>
        <taxon>Eukaryota</taxon>
        <taxon>Metazoa</taxon>
        <taxon>Ecdysozoa</taxon>
        <taxon>Arthropoda</taxon>
        <taxon>Hexapoda</taxon>
        <taxon>Insecta</taxon>
        <taxon>Pterygota</taxon>
        <taxon>Neoptera</taxon>
        <taxon>Endopterygota</taxon>
        <taxon>Diptera</taxon>
        <taxon>Brachycera</taxon>
        <taxon>Stratiomyomorpha</taxon>
        <taxon>Stratiomyidae</taxon>
        <taxon>Hermetiinae</taxon>
        <taxon>Hermetia</taxon>
    </lineage>
</organism>
<evidence type="ECO:0000256" key="1">
    <source>
        <dbReference type="ARBA" id="ARBA00004430"/>
    </source>
</evidence>
<feature type="region of interest" description="Disordered" evidence="10">
    <location>
        <begin position="31"/>
        <end position="78"/>
    </location>
</feature>
<dbReference type="Pfam" id="PF12895">
    <property type="entry name" value="ANAPC3"/>
    <property type="match status" value="1"/>
</dbReference>
<evidence type="ECO:0000256" key="7">
    <source>
        <dbReference type="ARBA" id="ARBA00034139"/>
    </source>
</evidence>
<evidence type="ECO:0000256" key="10">
    <source>
        <dbReference type="SAM" id="MobiDB-lite"/>
    </source>
</evidence>
<dbReference type="FunCoup" id="A0A7R8UYI1">
    <property type="interactions" value="1"/>
</dbReference>
<dbReference type="PANTHER" id="PTHR23040">
    <property type="match status" value="1"/>
</dbReference>
<dbReference type="OMA" id="KGRSHKT"/>
<proteinExistence type="predicted"/>
<feature type="compositionally biased region" description="Basic and acidic residues" evidence="10">
    <location>
        <begin position="68"/>
        <end position="78"/>
    </location>
</feature>
<dbReference type="InParanoid" id="A0A7R8UYI1"/>
<keyword evidence="5" id="KW-0206">Cytoskeleton</keyword>
<dbReference type="OrthoDB" id="245563at2759"/>
<dbReference type="Proteomes" id="UP000594454">
    <property type="component" value="Chromosome 4"/>
</dbReference>
<evidence type="ECO:0000256" key="3">
    <source>
        <dbReference type="ARBA" id="ARBA00022737"/>
    </source>
</evidence>
<dbReference type="PROSITE" id="PS50005">
    <property type="entry name" value="TPR"/>
    <property type="match status" value="1"/>
</dbReference>
<evidence type="ECO:0000256" key="2">
    <source>
        <dbReference type="ARBA" id="ARBA00022490"/>
    </source>
</evidence>
<sequence length="371" mass="42219">MSQRAIFDILGGDKEAEILQSFVRVGIKAEEDEEEPKRSLYAAKRVINQESDTQDSAEKPRQRSRSITKSEMDGIKKRKPRDYYSEVYTDKDRAAAVSAGSYDIKQSLKIKRQQDRQEALLIPEEADAASLITLGTKEAKNGNIESAVNCFSKALELNGNDINALISRSKCYLLLGEPGKALQDAETALNLEKNNIRAIYQKAESLYFLGQFENSLMFFHRGLRLRPELASFRLGVQKTQEAIENTIGTAPKPEIGKSTKNKNKSRSKSTSRMNPSLNLKPNRPKVTKVDFEKRNARKLLGELYIDKEYLENLLKHPDLKRADTNSENISMLAKDALEFLNNRQEFWRQQRTCTALPNQKNIPENVLPGWY</sequence>
<dbReference type="InterPro" id="IPR040111">
    <property type="entry name" value="ODAD4"/>
</dbReference>
<keyword evidence="4 9" id="KW-0802">TPR repeat</keyword>
<evidence type="ECO:0000256" key="4">
    <source>
        <dbReference type="ARBA" id="ARBA00022803"/>
    </source>
</evidence>
<comment type="subcellular location">
    <subcellularLocation>
        <location evidence="1">Cytoplasm</location>
        <location evidence="1">Cytoskeleton</location>
        <location evidence="1">Cilium axoneme</location>
    </subcellularLocation>
</comment>
<dbReference type="AlphaFoldDB" id="A0A7R8UYI1"/>
<dbReference type="PANTHER" id="PTHR23040:SF1">
    <property type="entry name" value="OUTER DYNEIN ARM-DOCKING COMPLEX SUBUNIT 4"/>
    <property type="match status" value="1"/>
</dbReference>
<dbReference type="Gene3D" id="1.25.40.10">
    <property type="entry name" value="Tetratricopeptide repeat domain"/>
    <property type="match status" value="1"/>
</dbReference>
<dbReference type="SMART" id="SM00028">
    <property type="entry name" value="TPR"/>
    <property type="match status" value="3"/>
</dbReference>
<evidence type="ECO:0000256" key="5">
    <source>
        <dbReference type="ARBA" id="ARBA00023212"/>
    </source>
</evidence>
<evidence type="ECO:0000313" key="12">
    <source>
        <dbReference type="Proteomes" id="UP000594454"/>
    </source>
</evidence>
<keyword evidence="3" id="KW-0677">Repeat</keyword>
<keyword evidence="12" id="KW-1185">Reference proteome</keyword>
<keyword evidence="6" id="KW-0966">Cell projection</keyword>
<feature type="repeat" description="TPR" evidence="9">
    <location>
        <begin position="128"/>
        <end position="161"/>
    </location>
</feature>
<reference evidence="11 12" key="1">
    <citation type="submission" date="2020-11" db="EMBL/GenBank/DDBJ databases">
        <authorList>
            <person name="Wallbank WR R."/>
            <person name="Pardo Diaz C."/>
            <person name="Kozak K."/>
            <person name="Martin S."/>
            <person name="Jiggins C."/>
            <person name="Moest M."/>
            <person name="Warren A I."/>
            <person name="Generalovic N T."/>
            <person name="Byers J.R.P. K."/>
            <person name="Montejo-Kovacevich G."/>
            <person name="Yen C E."/>
        </authorList>
    </citation>
    <scope>NUCLEOTIDE SEQUENCE [LARGE SCALE GENOMIC DNA]</scope>
</reference>
<dbReference type="InterPro" id="IPR019734">
    <property type="entry name" value="TPR_rpt"/>
</dbReference>
<protein>
    <recommendedName>
        <fullName evidence="7">Outer dynein arm-docking complex subunit 4</fullName>
    </recommendedName>
    <alternativeName>
        <fullName evidence="8">Tetratricopeptide repeat protein 25</fullName>
    </alternativeName>
</protein>
<accession>A0A7R8UYI1</accession>
<dbReference type="GO" id="GO:0005930">
    <property type="term" value="C:axoneme"/>
    <property type="evidence" value="ECO:0007669"/>
    <property type="project" value="UniProtKB-SubCell"/>
</dbReference>